<comment type="caution">
    <text evidence="4">The sequence shown here is derived from an EMBL/GenBank/DDBJ whole genome shotgun (WGS) entry which is preliminary data.</text>
</comment>
<dbReference type="EMBL" id="AQQZ01000008">
    <property type="protein sequence ID" value="KNG92624.1"/>
    <property type="molecule type" value="Genomic_DNA"/>
</dbReference>
<dbReference type="InterPro" id="IPR051540">
    <property type="entry name" value="S-2-haloacid_dehalogenase"/>
</dbReference>
<dbReference type="InterPro" id="IPR023198">
    <property type="entry name" value="PGP-like_dom2"/>
</dbReference>
<comment type="function">
    <text evidence="3">Catalyzes the hydrolytic dehalogenation of small (S)-2-haloalkanoic acids to yield the corresponding (R)-2-hydroxyalkanoic acids.</text>
</comment>
<dbReference type="InterPro" id="IPR006328">
    <property type="entry name" value="2-HAD"/>
</dbReference>
<dbReference type="EC" id="3.8.1.2" evidence="3"/>
<dbReference type="Pfam" id="PF00702">
    <property type="entry name" value="Hydrolase"/>
    <property type="match status" value="1"/>
</dbReference>
<dbReference type="RefSeq" id="WP_050532013.1">
    <property type="nucleotide sequence ID" value="NZ_AQQZ01000008.1"/>
</dbReference>
<dbReference type="SUPFAM" id="SSF56784">
    <property type="entry name" value="HAD-like"/>
    <property type="match status" value="1"/>
</dbReference>
<dbReference type="STRING" id="1317121.ATO11_16520"/>
<accession>A0A0L1JLJ5</accession>
<dbReference type="NCBIfam" id="TIGR01493">
    <property type="entry name" value="HAD-SF-IA-v2"/>
    <property type="match status" value="1"/>
</dbReference>
<keyword evidence="5" id="KW-1185">Reference proteome</keyword>
<organism evidence="4 5">
    <name type="scientific">Pseudaestuariivita atlantica</name>
    <dbReference type="NCBI Taxonomy" id="1317121"/>
    <lineage>
        <taxon>Bacteria</taxon>
        <taxon>Pseudomonadati</taxon>
        <taxon>Pseudomonadota</taxon>
        <taxon>Alphaproteobacteria</taxon>
        <taxon>Rhodobacterales</taxon>
        <taxon>Paracoccaceae</taxon>
        <taxon>Pseudaestuariivita</taxon>
    </lineage>
</organism>
<evidence type="ECO:0000313" key="4">
    <source>
        <dbReference type="EMBL" id="KNG92624.1"/>
    </source>
</evidence>
<sequence>MPITTAVFDAYGTLFDVAAAAREAAAEPGREAFATHWPAVARDWRLKQLQYTWLRAIEGAHCDFWQVTQDGLDWALDASNLADPELRERLLALYWELSAYPEVPAMLATLKQRGLNTAILSNGSPDMLAGAVDSAGIGEMLDDVLSVESVGIFKPAPAVYDLVGKRFGCAKDEVLFVSSNGWDAAAASRYGFTTAWVNRAGEPVDRLPGQPHHVLTDLTTIPDLA</sequence>
<dbReference type="OrthoDB" id="7989657at2"/>
<gene>
    <name evidence="4" type="ORF">ATO11_16520</name>
</gene>
<dbReference type="PRINTS" id="PR00413">
    <property type="entry name" value="HADHALOGNASE"/>
</dbReference>
<keyword evidence="2 3" id="KW-0378">Hydrolase</keyword>
<dbReference type="NCBIfam" id="TIGR01428">
    <property type="entry name" value="HAD_type_II"/>
    <property type="match status" value="1"/>
</dbReference>
<comment type="catalytic activity">
    <reaction evidence="3">
        <text>an (S)-2-haloacid + H2O = a (2R)-2-hydroxycarboxylate + a halide anion + H(+)</text>
        <dbReference type="Rhea" id="RHEA:11192"/>
        <dbReference type="ChEBI" id="CHEBI:15377"/>
        <dbReference type="ChEBI" id="CHEBI:15378"/>
        <dbReference type="ChEBI" id="CHEBI:16042"/>
        <dbReference type="ChEBI" id="CHEBI:58314"/>
        <dbReference type="ChEBI" id="CHEBI:137405"/>
        <dbReference type="EC" id="3.8.1.2"/>
    </reaction>
</comment>
<reference evidence="4 5" key="1">
    <citation type="journal article" date="2015" name="Int. J. Syst. Evol. Microbiol.">
        <title>Aestuariivita atlantica sp. nov., isolated from deep sea sediment of the Atlantic Ocean.</title>
        <authorList>
            <person name="Li G."/>
            <person name="Lai Q."/>
            <person name="Du Y."/>
            <person name="Liu X."/>
            <person name="Sun F."/>
            <person name="Shao Z."/>
        </authorList>
    </citation>
    <scope>NUCLEOTIDE SEQUENCE [LARGE SCALE GENOMIC DNA]</scope>
    <source>
        <strain evidence="4 5">22II-S11-z3</strain>
    </source>
</reference>
<dbReference type="CDD" id="cd02588">
    <property type="entry name" value="HAD_L2-DEX"/>
    <property type="match status" value="1"/>
</dbReference>
<dbReference type="SFLD" id="SFLDS00003">
    <property type="entry name" value="Haloacid_Dehalogenase"/>
    <property type="match status" value="1"/>
</dbReference>
<dbReference type="PANTHER" id="PTHR43316">
    <property type="entry name" value="HYDROLASE, HALOACID DELAHOGENASE-RELATED"/>
    <property type="match status" value="1"/>
</dbReference>
<dbReference type="SFLD" id="SFLDG01135">
    <property type="entry name" value="C1.5.6:_HAD__Beta-PGM__Phospha"/>
    <property type="match status" value="1"/>
</dbReference>
<dbReference type="PANTHER" id="PTHR43316:SF3">
    <property type="entry name" value="HALOACID DEHALOGENASE, TYPE II (AFU_ORTHOLOGUE AFUA_2G07750)-RELATED"/>
    <property type="match status" value="1"/>
</dbReference>
<dbReference type="InterPro" id="IPR023214">
    <property type="entry name" value="HAD_sf"/>
</dbReference>
<dbReference type="InterPro" id="IPR036412">
    <property type="entry name" value="HAD-like_sf"/>
</dbReference>
<evidence type="ECO:0000256" key="1">
    <source>
        <dbReference type="ARBA" id="ARBA00008106"/>
    </source>
</evidence>
<dbReference type="Proteomes" id="UP000036938">
    <property type="component" value="Unassembled WGS sequence"/>
</dbReference>
<dbReference type="PATRIC" id="fig|1317121.7.peg.4034"/>
<dbReference type="SFLD" id="SFLDF00045">
    <property type="entry name" value="2-haloacid_dehalogenase"/>
    <property type="match status" value="1"/>
</dbReference>
<protein>
    <recommendedName>
        <fullName evidence="3">(S)-2-haloacid dehalogenase</fullName>
        <ecNumber evidence="3">3.8.1.2</ecNumber>
    </recommendedName>
    <alternativeName>
        <fullName evidence="3">2-haloalkanoic acid dehalogenase</fullName>
    </alternativeName>
    <alternativeName>
        <fullName evidence="3">Halocarboxylic acid halidohydrolase</fullName>
    </alternativeName>
    <alternativeName>
        <fullName evidence="3">L-2-haloacid dehalogenase</fullName>
    </alternativeName>
</protein>
<evidence type="ECO:0000313" key="5">
    <source>
        <dbReference type="Proteomes" id="UP000036938"/>
    </source>
</evidence>
<name>A0A0L1JLJ5_9RHOB</name>
<evidence type="ECO:0000256" key="2">
    <source>
        <dbReference type="ARBA" id="ARBA00022801"/>
    </source>
</evidence>
<dbReference type="GO" id="GO:0018784">
    <property type="term" value="F:(S)-2-haloacid dehalogenase activity"/>
    <property type="evidence" value="ECO:0007669"/>
    <property type="project" value="UniProtKB-UniRule"/>
</dbReference>
<dbReference type="Gene3D" id="3.40.50.1000">
    <property type="entry name" value="HAD superfamily/HAD-like"/>
    <property type="match status" value="1"/>
</dbReference>
<evidence type="ECO:0000256" key="3">
    <source>
        <dbReference type="RuleBase" id="RU368077"/>
    </source>
</evidence>
<dbReference type="AlphaFoldDB" id="A0A0L1JLJ5"/>
<comment type="similarity">
    <text evidence="1 3">Belongs to the HAD-like hydrolase superfamily. S-2-haloalkanoic acid dehalogenase family.</text>
</comment>
<dbReference type="Gene3D" id="1.10.150.240">
    <property type="entry name" value="Putative phosphatase, domain 2"/>
    <property type="match status" value="1"/>
</dbReference>
<proteinExistence type="inferred from homology"/>
<dbReference type="InterPro" id="IPR006439">
    <property type="entry name" value="HAD-SF_hydro_IA"/>
</dbReference>
<dbReference type="SFLD" id="SFLDG01129">
    <property type="entry name" value="C1.5:_HAD__Beta-PGM__Phosphata"/>
    <property type="match status" value="1"/>
</dbReference>